<evidence type="ECO:0000256" key="1">
    <source>
        <dbReference type="ARBA" id="ARBA00022737"/>
    </source>
</evidence>
<dbReference type="InterPro" id="IPR050952">
    <property type="entry name" value="TRIM-NHL_E3_ligases"/>
</dbReference>
<name>A0ABY5ZPZ8_9BACT</name>
<dbReference type="InterPro" id="IPR001258">
    <property type="entry name" value="NHL_repeat"/>
</dbReference>
<dbReference type="Proteomes" id="UP001060414">
    <property type="component" value="Chromosome"/>
</dbReference>
<feature type="repeat" description="NHL" evidence="2">
    <location>
        <begin position="311"/>
        <end position="351"/>
    </location>
</feature>
<accession>A0ABY5ZPZ8</accession>
<dbReference type="EMBL" id="CP092109">
    <property type="protein sequence ID" value="UWZ81181.1"/>
    <property type="molecule type" value="Genomic_DNA"/>
</dbReference>
<dbReference type="PROSITE" id="PS51257">
    <property type="entry name" value="PROKAR_LIPOPROTEIN"/>
    <property type="match status" value="1"/>
</dbReference>
<evidence type="ECO:0000313" key="4">
    <source>
        <dbReference type="EMBL" id="UWZ81181.1"/>
    </source>
</evidence>
<dbReference type="Gene3D" id="2.120.10.30">
    <property type="entry name" value="TolB, C-terminal domain"/>
    <property type="match status" value="2"/>
</dbReference>
<feature type="repeat" description="NHL" evidence="2">
    <location>
        <begin position="261"/>
        <end position="304"/>
    </location>
</feature>
<keyword evidence="1" id="KW-0677">Repeat</keyword>
<feature type="repeat" description="NHL" evidence="2">
    <location>
        <begin position="227"/>
        <end position="257"/>
    </location>
</feature>
<feature type="chain" id="PRO_5047509008" evidence="3">
    <location>
        <begin position="27"/>
        <end position="358"/>
    </location>
</feature>
<evidence type="ECO:0000256" key="3">
    <source>
        <dbReference type="SAM" id="SignalP"/>
    </source>
</evidence>
<feature type="signal peptide" evidence="3">
    <location>
        <begin position="1"/>
        <end position="26"/>
    </location>
</feature>
<dbReference type="PANTHER" id="PTHR24104">
    <property type="entry name" value="E3 UBIQUITIN-PROTEIN LIGASE NHLRC1-RELATED"/>
    <property type="match status" value="1"/>
</dbReference>
<dbReference type="PROSITE" id="PS51125">
    <property type="entry name" value="NHL"/>
    <property type="match status" value="4"/>
</dbReference>
<dbReference type="SUPFAM" id="SSF101898">
    <property type="entry name" value="NHL repeat"/>
    <property type="match status" value="1"/>
</dbReference>
<evidence type="ECO:0000313" key="5">
    <source>
        <dbReference type="Proteomes" id="UP001060414"/>
    </source>
</evidence>
<sequence length="358" mass="37951">MMFRFLIPLLSLSALCLALFLGGCGAPVSSLQATQAWPPPSAGPVWPAPPEPERIRFVTAVSGLADLEKESGRTQRALRRLTGEARADVPLVNPFAVAADGKGGVWVSDSGAGVVHFFDLAARRVSHFRQIGDTALAVPSGMAFDPERNRLYVADAQLGRVFFLASSGRFQGELRAPRGFGRPGGIALDALGNVYVTDVLNGVVEIFSPQGVPIRTLGSAHASERRFARPIAVAVGRQGHVAVLDAMNFRVEVFTPEWRPQGLIGGLGDGPGRFARPRGLAFDSQGHLYVADAAFDNIQVFDLAGDLLLHFGGPGAGAGQFCLPAGLAVDAQDRIYAVDACNYRFQVFSYVGPGNGEP</sequence>
<keyword evidence="3" id="KW-0732">Signal</keyword>
<organism evidence="4 5">
    <name type="scientific">Geoalkalibacter halelectricus</name>
    <dbReference type="NCBI Taxonomy" id="2847045"/>
    <lineage>
        <taxon>Bacteria</taxon>
        <taxon>Pseudomonadati</taxon>
        <taxon>Thermodesulfobacteriota</taxon>
        <taxon>Desulfuromonadia</taxon>
        <taxon>Desulfuromonadales</taxon>
        <taxon>Geoalkalibacteraceae</taxon>
        <taxon>Geoalkalibacter</taxon>
    </lineage>
</organism>
<reference evidence="4" key="1">
    <citation type="journal article" date="2022" name="Environ. Microbiol.">
        <title>Geoalkalibacter halelectricus SAP #1 sp. nov. possessing extracellular electron transfer and mineral#reducing capabilities from a haloalkaline environment.</title>
        <authorList>
            <person name="Yadav S."/>
            <person name="Singh R."/>
            <person name="Sundharam S.S."/>
            <person name="Chaudhary S."/>
            <person name="Krishnamurthi S."/>
            <person name="Patil S.A."/>
        </authorList>
    </citation>
    <scope>NUCLEOTIDE SEQUENCE</scope>
    <source>
        <strain evidence="4">SAP-1</strain>
    </source>
</reference>
<evidence type="ECO:0000256" key="2">
    <source>
        <dbReference type="PROSITE-ProRule" id="PRU00504"/>
    </source>
</evidence>
<gene>
    <name evidence="4" type="ORF">L9S41_07230</name>
</gene>
<feature type="repeat" description="NHL" evidence="2">
    <location>
        <begin position="167"/>
        <end position="210"/>
    </location>
</feature>
<dbReference type="RefSeq" id="WP_260749554.1">
    <property type="nucleotide sequence ID" value="NZ_CP092109.1"/>
</dbReference>
<protein>
    <submittedName>
        <fullName evidence="4">6-bladed beta-propeller</fullName>
    </submittedName>
</protein>
<keyword evidence="5" id="KW-1185">Reference proteome</keyword>
<dbReference type="InterPro" id="IPR011042">
    <property type="entry name" value="6-blade_b-propeller_TolB-like"/>
</dbReference>
<dbReference type="PANTHER" id="PTHR24104:SF25">
    <property type="entry name" value="PROTEIN LIN-41"/>
    <property type="match status" value="1"/>
</dbReference>
<dbReference type="Pfam" id="PF01436">
    <property type="entry name" value="NHL"/>
    <property type="match status" value="2"/>
</dbReference>
<proteinExistence type="predicted"/>